<proteinExistence type="predicted"/>
<accession>A0A8J3G8Z0</accession>
<dbReference type="PANTHER" id="PTHR43610:SF1">
    <property type="entry name" value="N-ACETYLTRANSFERASE DOMAIN-CONTAINING PROTEIN"/>
    <property type="match status" value="1"/>
</dbReference>
<dbReference type="Gene3D" id="3.40.630.30">
    <property type="match status" value="1"/>
</dbReference>
<dbReference type="AlphaFoldDB" id="A0A8J3G8Z0"/>
<dbReference type="InterPro" id="IPR016181">
    <property type="entry name" value="Acyl_CoA_acyltransferase"/>
</dbReference>
<dbReference type="GO" id="GO:0016747">
    <property type="term" value="F:acyltransferase activity, transferring groups other than amino-acyl groups"/>
    <property type="evidence" value="ECO:0007669"/>
    <property type="project" value="InterPro"/>
</dbReference>
<dbReference type="PROSITE" id="PS51186">
    <property type="entry name" value="GNAT"/>
    <property type="match status" value="1"/>
</dbReference>
<dbReference type="InterPro" id="IPR000182">
    <property type="entry name" value="GNAT_dom"/>
</dbReference>
<gene>
    <name evidence="2" type="ORF">GCM10007390_23380</name>
</gene>
<evidence type="ECO:0000313" key="2">
    <source>
        <dbReference type="EMBL" id="GHB69175.1"/>
    </source>
</evidence>
<dbReference type="RefSeq" id="WP_189564620.1">
    <property type="nucleotide sequence ID" value="NZ_BMXF01000002.1"/>
</dbReference>
<dbReference type="PANTHER" id="PTHR43610">
    <property type="entry name" value="BLL6696 PROTEIN"/>
    <property type="match status" value="1"/>
</dbReference>
<dbReference type="Proteomes" id="UP000598271">
    <property type="component" value="Unassembled WGS sequence"/>
</dbReference>
<reference evidence="2 3" key="1">
    <citation type="journal article" date="2014" name="Int. J. Syst. Evol. Microbiol.">
        <title>Complete genome sequence of Corynebacterium casei LMG S-19264T (=DSM 44701T), isolated from a smear-ripened cheese.</title>
        <authorList>
            <consortium name="US DOE Joint Genome Institute (JGI-PGF)"/>
            <person name="Walter F."/>
            <person name="Albersmeier A."/>
            <person name="Kalinowski J."/>
            <person name="Ruckert C."/>
        </authorList>
    </citation>
    <scope>NUCLEOTIDE SEQUENCE [LARGE SCALE GENOMIC DNA]</scope>
    <source>
        <strain evidence="2 3">KCTC 12866</strain>
    </source>
</reference>
<evidence type="ECO:0000259" key="1">
    <source>
        <dbReference type="PROSITE" id="PS51186"/>
    </source>
</evidence>
<sequence length="199" mass="23127">MPNWLNSIKLEGKKVDLVPLEKSHREGLMKAAADGELWNIWYTLIPTEETIDTYLENAFREQENGKSLPFAVVNKADGRIIGTTRYCNIDSANRRLEIGHTWYAKSVQRTGVNTECKYLLLRHAFESLHTIAVEFRTNWFNYRSRNAILRLGAKQDGVLRNHRIDQQGLLRDTVVFSIIQSEWKTVKMSLEFEMSKVRP</sequence>
<name>A0A8J3G8Z0_9BACT</name>
<keyword evidence="3" id="KW-1185">Reference proteome</keyword>
<feature type="domain" description="N-acetyltransferase" evidence="1">
    <location>
        <begin position="15"/>
        <end position="193"/>
    </location>
</feature>
<comment type="caution">
    <text evidence="2">The sequence shown here is derived from an EMBL/GenBank/DDBJ whole genome shotgun (WGS) entry which is preliminary data.</text>
</comment>
<dbReference type="Pfam" id="PF13302">
    <property type="entry name" value="Acetyltransf_3"/>
    <property type="match status" value="1"/>
</dbReference>
<evidence type="ECO:0000313" key="3">
    <source>
        <dbReference type="Proteomes" id="UP000598271"/>
    </source>
</evidence>
<dbReference type="EMBL" id="BMXF01000002">
    <property type="protein sequence ID" value="GHB69175.1"/>
    <property type="molecule type" value="Genomic_DNA"/>
</dbReference>
<organism evidence="2 3">
    <name type="scientific">Persicitalea jodogahamensis</name>
    <dbReference type="NCBI Taxonomy" id="402147"/>
    <lineage>
        <taxon>Bacteria</taxon>
        <taxon>Pseudomonadati</taxon>
        <taxon>Bacteroidota</taxon>
        <taxon>Cytophagia</taxon>
        <taxon>Cytophagales</taxon>
        <taxon>Spirosomataceae</taxon>
        <taxon>Persicitalea</taxon>
    </lineage>
</organism>
<protein>
    <submittedName>
        <fullName evidence="2">N-acetyltransferase</fullName>
    </submittedName>
</protein>
<dbReference type="SUPFAM" id="SSF55729">
    <property type="entry name" value="Acyl-CoA N-acyltransferases (Nat)"/>
    <property type="match status" value="1"/>
</dbReference>